<name>A0ABQ4XLQ2_9ASTR</name>
<sequence length="206" mass="22533">MSAKGEKIMGKSPVFIGQTGGAYEVQTDMSADMSVRGTRWQDTSVRVRGQACMDPCQSLAIMRRLVECKKSIIPLDPAISLDEDLKGRNCPSHLEAINGARSSCLTVMSADSAVTYTSVHSEARSWSIPSEDPYEEAARQLLEQAPRSPEYVPDPMELEDHVPVYIPEPEHPEDLVPAEDEAPIEAYITEVASAPPPPPSFLPLLI</sequence>
<evidence type="ECO:0000313" key="2">
    <source>
        <dbReference type="Proteomes" id="UP001151760"/>
    </source>
</evidence>
<gene>
    <name evidence="1" type="ORF">Tco_0680525</name>
</gene>
<reference evidence="1" key="2">
    <citation type="submission" date="2022-01" db="EMBL/GenBank/DDBJ databases">
        <authorList>
            <person name="Yamashiro T."/>
            <person name="Shiraishi A."/>
            <person name="Satake H."/>
            <person name="Nakayama K."/>
        </authorList>
    </citation>
    <scope>NUCLEOTIDE SEQUENCE</scope>
</reference>
<comment type="caution">
    <text evidence="1">The sequence shown here is derived from an EMBL/GenBank/DDBJ whole genome shotgun (WGS) entry which is preliminary data.</text>
</comment>
<evidence type="ECO:0000313" key="1">
    <source>
        <dbReference type="EMBL" id="GJS65961.1"/>
    </source>
</evidence>
<reference evidence="1" key="1">
    <citation type="journal article" date="2022" name="Int. J. Mol. Sci.">
        <title>Draft Genome of Tanacetum Coccineum: Genomic Comparison of Closely Related Tanacetum-Family Plants.</title>
        <authorList>
            <person name="Yamashiro T."/>
            <person name="Shiraishi A."/>
            <person name="Nakayama K."/>
            <person name="Satake H."/>
        </authorList>
    </citation>
    <scope>NUCLEOTIDE SEQUENCE</scope>
</reference>
<proteinExistence type="predicted"/>
<dbReference type="EMBL" id="BQNB010009616">
    <property type="protein sequence ID" value="GJS65961.1"/>
    <property type="molecule type" value="Genomic_DNA"/>
</dbReference>
<accession>A0ABQ4XLQ2</accession>
<protein>
    <submittedName>
        <fullName evidence="1">Uncharacterized protein</fullName>
    </submittedName>
</protein>
<keyword evidence="2" id="KW-1185">Reference proteome</keyword>
<dbReference type="Proteomes" id="UP001151760">
    <property type="component" value="Unassembled WGS sequence"/>
</dbReference>
<organism evidence="1 2">
    <name type="scientific">Tanacetum coccineum</name>
    <dbReference type="NCBI Taxonomy" id="301880"/>
    <lineage>
        <taxon>Eukaryota</taxon>
        <taxon>Viridiplantae</taxon>
        <taxon>Streptophyta</taxon>
        <taxon>Embryophyta</taxon>
        <taxon>Tracheophyta</taxon>
        <taxon>Spermatophyta</taxon>
        <taxon>Magnoliopsida</taxon>
        <taxon>eudicotyledons</taxon>
        <taxon>Gunneridae</taxon>
        <taxon>Pentapetalae</taxon>
        <taxon>asterids</taxon>
        <taxon>campanulids</taxon>
        <taxon>Asterales</taxon>
        <taxon>Asteraceae</taxon>
        <taxon>Asteroideae</taxon>
        <taxon>Anthemideae</taxon>
        <taxon>Anthemidinae</taxon>
        <taxon>Tanacetum</taxon>
    </lineage>
</organism>